<evidence type="ECO:0000256" key="3">
    <source>
        <dbReference type="ARBA" id="ARBA00022989"/>
    </source>
</evidence>
<dbReference type="GO" id="GO:0016020">
    <property type="term" value="C:membrane"/>
    <property type="evidence" value="ECO:0007669"/>
    <property type="project" value="UniProtKB-SubCell"/>
</dbReference>
<dbReference type="RefSeq" id="WP_115869879.1">
    <property type="nucleotide sequence ID" value="NZ_QREG01000024.1"/>
</dbReference>
<dbReference type="SUPFAM" id="SSF50182">
    <property type="entry name" value="Sm-like ribonucleoproteins"/>
    <property type="match status" value="1"/>
</dbReference>
<dbReference type="InterPro" id="IPR045275">
    <property type="entry name" value="MscS_archaea/bacteria_type"/>
</dbReference>
<feature type="transmembrane region" description="Helical" evidence="5">
    <location>
        <begin position="15"/>
        <end position="38"/>
    </location>
</feature>
<dbReference type="InterPro" id="IPR006685">
    <property type="entry name" value="MscS_channel_2nd"/>
</dbReference>
<dbReference type="InterPro" id="IPR023408">
    <property type="entry name" value="MscS_beta-dom_sf"/>
</dbReference>
<dbReference type="OrthoDB" id="5705501at2"/>
<feature type="transmembrane region" description="Helical" evidence="5">
    <location>
        <begin position="58"/>
        <end position="78"/>
    </location>
</feature>
<dbReference type="PANTHER" id="PTHR30221:SF8">
    <property type="entry name" value="SMALL-CONDUCTANCE MECHANOSENSITIVE CHANNEL"/>
    <property type="match status" value="1"/>
</dbReference>
<feature type="domain" description="Mechanosensitive ion channel MscS" evidence="6">
    <location>
        <begin position="103"/>
        <end position="168"/>
    </location>
</feature>
<evidence type="ECO:0000313" key="8">
    <source>
        <dbReference type="Proteomes" id="UP000256779"/>
    </source>
</evidence>
<comment type="subcellular location">
    <subcellularLocation>
        <location evidence="1">Membrane</location>
    </subcellularLocation>
</comment>
<accession>A0A3D9KXI1</accession>
<dbReference type="Gene3D" id="2.30.30.60">
    <property type="match status" value="1"/>
</dbReference>
<dbReference type="AlphaFoldDB" id="A0A3D9KXI1"/>
<evidence type="ECO:0000256" key="1">
    <source>
        <dbReference type="ARBA" id="ARBA00004370"/>
    </source>
</evidence>
<reference evidence="7 8" key="1">
    <citation type="submission" date="2018-07" db="EMBL/GenBank/DDBJ databases">
        <title>Genomic Encyclopedia of Type Strains, Phase IV (KMG-IV): sequencing the most valuable type-strain genomes for metagenomic binning, comparative biology and taxonomic classification.</title>
        <authorList>
            <person name="Goeker M."/>
        </authorList>
    </citation>
    <scope>NUCLEOTIDE SEQUENCE [LARGE SCALE GENOMIC DNA]</scope>
    <source>
        <strain evidence="7 8">DSM 4134</strain>
    </source>
</reference>
<gene>
    <name evidence="7" type="ORF">C7460_12460</name>
</gene>
<dbReference type="EMBL" id="QREG01000024">
    <property type="protein sequence ID" value="RED93650.1"/>
    <property type="molecule type" value="Genomic_DNA"/>
</dbReference>
<proteinExistence type="predicted"/>
<dbReference type="GO" id="GO:0008381">
    <property type="term" value="F:mechanosensitive monoatomic ion channel activity"/>
    <property type="evidence" value="ECO:0007669"/>
    <property type="project" value="InterPro"/>
</dbReference>
<dbReference type="PANTHER" id="PTHR30221">
    <property type="entry name" value="SMALL-CONDUCTANCE MECHANOSENSITIVE CHANNEL"/>
    <property type="match status" value="1"/>
</dbReference>
<protein>
    <submittedName>
        <fullName evidence="7">Mechanosensitive ion channel-like protein</fullName>
    </submittedName>
</protein>
<dbReference type="Pfam" id="PF00924">
    <property type="entry name" value="MS_channel_2nd"/>
    <property type="match status" value="1"/>
</dbReference>
<evidence type="ECO:0000256" key="2">
    <source>
        <dbReference type="ARBA" id="ARBA00022692"/>
    </source>
</evidence>
<sequence>MNLIEEFQALDNTSLQIALTFLLVLFYIGVVKVSARFIKRFGKRQGISMARVVYTIKYFRFVLFVFMLLFVGVIWDISFEGLSVYFLSFFTVAGVALFAAWSILSNITSAIILFFYFPYRIGDRVRIVDGDNSIEGILFDLNMFSMIIKNDEGHKVTYPNNLALQKAIILLD</sequence>
<evidence type="ECO:0000313" key="7">
    <source>
        <dbReference type="EMBL" id="RED93650.1"/>
    </source>
</evidence>
<keyword evidence="8" id="KW-1185">Reference proteome</keyword>
<keyword evidence="2 5" id="KW-0812">Transmembrane</keyword>
<comment type="caution">
    <text evidence="7">The sequence shown here is derived from an EMBL/GenBank/DDBJ whole genome shotgun (WGS) entry which is preliminary data.</text>
</comment>
<evidence type="ECO:0000256" key="4">
    <source>
        <dbReference type="ARBA" id="ARBA00023136"/>
    </source>
</evidence>
<evidence type="ECO:0000256" key="5">
    <source>
        <dbReference type="SAM" id="Phobius"/>
    </source>
</evidence>
<dbReference type="Proteomes" id="UP000256779">
    <property type="component" value="Unassembled WGS sequence"/>
</dbReference>
<organism evidence="7 8">
    <name type="scientific">Marinoscillum furvescens DSM 4134</name>
    <dbReference type="NCBI Taxonomy" id="1122208"/>
    <lineage>
        <taxon>Bacteria</taxon>
        <taxon>Pseudomonadati</taxon>
        <taxon>Bacteroidota</taxon>
        <taxon>Cytophagia</taxon>
        <taxon>Cytophagales</taxon>
        <taxon>Reichenbachiellaceae</taxon>
        <taxon>Marinoscillum</taxon>
    </lineage>
</organism>
<name>A0A3D9KXI1_MARFU</name>
<keyword evidence="4 5" id="KW-0472">Membrane</keyword>
<evidence type="ECO:0000259" key="6">
    <source>
        <dbReference type="Pfam" id="PF00924"/>
    </source>
</evidence>
<feature type="transmembrane region" description="Helical" evidence="5">
    <location>
        <begin position="84"/>
        <end position="117"/>
    </location>
</feature>
<dbReference type="InterPro" id="IPR010920">
    <property type="entry name" value="LSM_dom_sf"/>
</dbReference>
<keyword evidence="3 5" id="KW-1133">Transmembrane helix</keyword>